<reference evidence="2" key="1">
    <citation type="journal article" date="2001" name="DNA Res.">
        <title>Complete genome sequence of an aerobic thermoacidophilic Crenarchaeon, Sulfolobus tokodaii strain7.</title>
        <authorList>
            <person name="Kawarabayasi Y."/>
            <person name="Hino Y."/>
            <person name="Horikawa H."/>
            <person name="Jin-no K."/>
            <person name="Takahashi M."/>
            <person name="Sekine M."/>
            <person name="Baba S."/>
            <person name="Ankai A."/>
            <person name="Kosugi H."/>
            <person name="Hosoyama A."/>
            <person name="Fukui S."/>
            <person name="Nagai Y."/>
            <person name="Nishijima K."/>
            <person name="Otsuka R."/>
            <person name="Nakazawa H."/>
            <person name="Takamiya M."/>
            <person name="Kato Y."/>
            <person name="Yoshizawa T."/>
            <person name="Tanaka T."/>
            <person name="Kudoh Y."/>
            <person name="Yamazaki J."/>
            <person name="Kushida N."/>
            <person name="Oguchi A."/>
            <person name="Aoki K."/>
            <person name="Masuda S."/>
            <person name="Yanagii M."/>
            <person name="Nishimura M."/>
            <person name="Yamagishi A."/>
            <person name="Oshima T."/>
            <person name="Kikuchi H."/>
        </authorList>
    </citation>
    <scope>NUCLEOTIDE SEQUENCE [LARGE SCALE GENOMIC DNA]</scope>
    <source>
        <strain evidence="2">DSM 16993 / JCM 10545 / NBRC 100140 / 7</strain>
    </source>
</reference>
<dbReference type="eggNOG" id="arCOG01205">
    <property type="taxonomic scope" value="Archaea"/>
</dbReference>
<dbReference type="KEGG" id="sto:STK_00016"/>
<dbReference type="PANTHER" id="PTHR37030:SF3">
    <property type="entry name" value="POLYMERASE NUCLEOTIDYL TRANSFERASE DOMAIN-CONTAINING PROTEIN"/>
    <property type="match status" value="1"/>
</dbReference>
<evidence type="ECO:0008006" key="3">
    <source>
        <dbReference type="Google" id="ProtNLM"/>
    </source>
</evidence>
<sequence>MGKITGGSDIDVILVIKRNEDRNKALIDFFYEVERELGEKVSYLFDVKVIYEDEKELPPFKSFLRDAVRIK</sequence>
<evidence type="ECO:0000313" key="1">
    <source>
        <dbReference type="EMBL" id="BAB64946.1"/>
    </source>
</evidence>
<organism evidence="1 2">
    <name type="scientific">Sulfurisphaera tokodaii (strain DSM 16993 / JCM 10545 / NBRC 100140 / 7)</name>
    <name type="common">Sulfolobus tokodaii</name>
    <dbReference type="NCBI Taxonomy" id="273063"/>
    <lineage>
        <taxon>Archaea</taxon>
        <taxon>Thermoproteota</taxon>
        <taxon>Thermoprotei</taxon>
        <taxon>Sulfolobales</taxon>
        <taxon>Sulfolobaceae</taxon>
        <taxon>Sulfurisphaera</taxon>
    </lineage>
</organism>
<dbReference type="SUPFAM" id="SSF81301">
    <property type="entry name" value="Nucleotidyltransferase"/>
    <property type="match status" value="1"/>
</dbReference>
<dbReference type="InterPro" id="IPR043519">
    <property type="entry name" value="NT_sf"/>
</dbReference>
<proteinExistence type="predicted"/>
<keyword evidence="2" id="KW-1185">Reference proteome</keyword>
<dbReference type="RefSeq" id="WP_010977928.1">
    <property type="nucleotide sequence ID" value="NC_003106.2"/>
</dbReference>
<gene>
    <name evidence="1" type="ordered locus">STK_00016</name>
    <name evidence="1" type="ORF">STS004</name>
</gene>
<dbReference type="EMBL" id="BA000023">
    <property type="protein sequence ID" value="BAB64946.1"/>
    <property type="molecule type" value="Genomic_DNA"/>
</dbReference>
<dbReference type="Proteomes" id="UP000001015">
    <property type="component" value="Chromosome"/>
</dbReference>
<dbReference type="STRING" id="273063.STK_00016"/>
<accession>Q977E8</accession>
<dbReference type="Gene3D" id="3.30.460.10">
    <property type="entry name" value="Beta Polymerase, domain 2"/>
    <property type="match status" value="1"/>
</dbReference>
<dbReference type="AlphaFoldDB" id="Q977E8"/>
<dbReference type="GeneID" id="1457870"/>
<name>Q977E8_SULTO</name>
<evidence type="ECO:0000313" key="2">
    <source>
        <dbReference type="Proteomes" id="UP000001015"/>
    </source>
</evidence>
<dbReference type="PANTHER" id="PTHR37030">
    <property type="entry name" value="NUCLEOTIDYLTRANSFERASE"/>
    <property type="match status" value="1"/>
</dbReference>
<dbReference type="PATRIC" id="fig|273063.9.peg.5"/>
<protein>
    <recommendedName>
        <fullName evidence="3">Polymerase nucleotidyl transferase domain-containing protein</fullName>
    </recommendedName>
</protein>